<sequence>MINSSNIIVTVFHEGVANYFQDFISSVKSQLTNDYQLLIFNDSKYDIYVDNLSGVENLSVINFPNNLNILENRIWMINYLQRISCDIIHFIDADDTINTNYLSLSCELLNGCDLVCHDFNLVDREHRSIEANYWQERFESNPALIPSEFIKDKNIIGLGNTSIKRSLLDNLEVQQKLETTIADWFIFTQILLAKEPKILFTSEAVFNYRQHNNLANLLLDDFDSIIQKMKMVKGHFEALQSININRYDGYIGRFDDLLTNFNVALYSKYKENRIKLNFFWWEEIFKILTYYENRYKR</sequence>
<dbReference type="RefSeq" id="WP_201922980.1">
    <property type="nucleotide sequence ID" value="NZ_JAERQG010000004.1"/>
</dbReference>
<evidence type="ECO:0000313" key="2">
    <source>
        <dbReference type="EMBL" id="MBL0766455.1"/>
    </source>
</evidence>
<dbReference type="AlphaFoldDB" id="A0A937ACT4"/>
<proteinExistence type="predicted"/>
<dbReference type="Pfam" id="PF00535">
    <property type="entry name" value="Glycos_transf_2"/>
    <property type="match status" value="1"/>
</dbReference>
<evidence type="ECO:0000259" key="1">
    <source>
        <dbReference type="Pfam" id="PF00535"/>
    </source>
</evidence>
<dbReference type="InterPro" id="IPR029044">
    <property type="entry name" value="Nucleotide-diphossugar_trans"/>
</dbReference>
<dbReference type="Gene3D" id="3.90.550.10">
    <property type="entry name" value="Spore Coat Polysaccharide Biosynthesis Protein SpsA, Chain A"/>
    <property type="match status" value="1"/>
</dbReference>
<evidence type="ECO:0000313" key="3">
    <source>
        <dbReference type="Proteomes" id="UP000642920"/>
    </source>
</evidence>
<protein>
    <submittedName>
        <fullName evidence="2">Glycosyltransferase</fullName>
    </submittedName>
</protein>
<organism evidence="2 3">
    <name type="scientific">Marivirga atlantica</name>
    <dbReference type="NCBI Taxonomy" id="1548457"/>
    <lineage>
        <taxon>Bacteria</taxon>
        <taxon>Pseudomonadati</taxon>
        <taxon>Bacteroidota</taxon>
        <taxon>Cytophagia</taxon>
        <taxon>Cytophagales</taxon>
        <taxon>Marivirgaceae</taxon>
        <taxon>Marivirga</taxon>
    </lineage>
</organism>
<dbReference type="Proteomes" id="UP000642920">
    <property type="component" value="Unassembled WGS sequence"/>
</dbReference>
<keyword evidence="3" id="KW-1185">Reference proteome</keyword>
<dbReference type="EMBL" id="JAERQG010000004">
    <property type="protein sequence ID" value="MBL0766455.1"/>
    <property type="molecule type" value="Genomic_DNA"/>
</dbReference>
<dbReference type="InterPro" id="IPR001173">
    <property type="entry name" value="Glyco_trans_2-like"/>
</dbReference>
<accession>A0A937ACT4</accession>
<name>A0A937ACT4_9BACT</name>
<reference evidence="2" key="1">
    <citation type="submission" date="2021-01" db="EMBL/GenBank/DDBJ databases">
        <title>Marivirga sp. nov., isolated from intertidal surface sediments.</title>
        <authorList>
            <person name="Zhang M."/>
        </authorList>
    </citation>
    <scope>NUCLEOTIDE SEQUENCE</scope>
    <source>
        <strain evidence="2">SM1354</strain>
    </source>
</reference>
<comment type="caution">
    <text evidence="2">The sequence shown here is derived from an EMBL/GenBank/DDBJ whole genome shotgun (WGS) entry which is preliminary data.</text>
</comment>
<feature type="domain" description="Glycosyltransferase 2-like" evidence="1">
    <location>
        <begin position="7"/>
        <end position="110"/>
    </location>
</feature>
<gene>
    <name evidence="2" type="ORF">JKP34_14405</name>
</gene>
<dbReference type="SUPFAM" id="SSF53448">
    <property type="entry name" value="Nucleotide-diphospho-sugar transferases"/>
    <property type="match status" value="1"/>
</dbReference>